<evidence type="ECO:0000256" key="4">
    <source>
        <dbReference type="ARBA" id="ARBA00013129"/>
    </source>
</evidence>
<evidence type="ECO:0000256" key="12">
    <source>
        <dbReference type="ARBA" id="ARBA00048238"/>
    </source>
</evidence>
<evidence type="ECO:0000256" key="13">
    <source>
        <dbReference type="ARBA" id="ARBA00049209"/>
    </source>
</evidence>
<evidence type="ECO:0000256" key="10">
    <source>
        <dbReference type="ARBA" id="ARBA00025153"/>
    </source>
</evidence>
<keyword evidence="7" id="KW-0521">NADP</keyword>
<dbReference type="Gene3D" id="3.40.50.10260">
    <property type="entry name" value="YjeF N-terminal domain"/>
    <property type="match status" value="1"/>
</dbReference>
<accession>T1CE15</accession>
<evidence type="ECO:0000259" key="15">
    <source>
        <dbReference type="PROSITE" id="PS51385"/>
    </source>
</evidence>
<proteinExistence type="inferred from homology"/>
<dbReference type="InterPro" id="IPR004443">
    <property type="entry name" value="YjeF_N_dom"/>
</dbReference>
<dbReference type="GO" id="GO:0016301">
    <property type="term" value="F:kinase activity"/>
    <property type="evidence" value="ECO:0007669"/>
    <property type="project" value="UniProtKB-KW"/>
</dbReference>
<evidence type="ECO:0000259" key="14">
    <source>
        <dbReference type="PROSITE" id="PS51383"/>
    </source>
</evidence>
<dbReference type="SUPFAM" id="SSF53613">
    <property type="entry name" value="Ribokinase-like"/>
    <property type="match status" value="1"/>
</dbReference>
<keyword evidence="9" id="KW-0456">Lyase</keyword>
<feature type="domain" description="YjeF N-terminal" evidence="15">
    <location>
        <begin position="1"/>
        <end position="72"/>
    </location>
</feature>
<evidence type="ECO:0000256" key="8">
    <source>
        <dbReference type="ARBA" id="ARBA00023027"/>
    </source>
</evidence>
<dbReference type="Pfam" id="PF01256">
    <property type="entry name" value="Carb_kinase"/>
    <property type="match status" value="1"/>
</dbReference>
<dbReference type="Gene3D" id="3.40.1190.20">
    <property type="match status" value="1"/>
</dbReference>
<dbReference type="PANTHER" id="PTHR12592">
    <property type="entry name" value="ATP-DEPENDENT (S)-NAD(P)H-HYDRATE DEHYDRATASE FAMILY MEMBER"/>
    <property type="match status" value="1"/>
</dbReference>
<comment type="function">
    <text evidence="10">Bifunctional enzyme that catalyzes the epimerization of the S- and R-forms of NAD(P)HX and the dehydration of the S-form of NAD(P)HX at the expense of ADP, which is converted to AMP. This allows the repair of both epimers of NAD(P)HX, a damaged form of NAD(P)H that is a result of enzymatic or heat-dependent hydration.</text>
</comment>
<dbReference type="InterPro" id="IPR029056">
    <property type="entry name" value="Ribokinase-like"/>
</dbReference>
<dbReference type="AlphaFoldDB" id="T1CE15"/>
<dbReference type="SUPFAM" id="SSF64153">
    <property type="entry name" value="YjeF N-terminal domain-like"/>
    <property type="match status" value="1"/>
</dbReference>
<feature type="domain" description="YjeF C-terminal" evidence="14">
    <location>
        <begin position="74"/>
        <end position="299"/>
    </location>
</feature>
<dbReference type="PANTHER" id="PTHR12592:SF0">
    <property type="entry name" value="ATP-DEPENDENT (S)-NAD(P)H-HYDRATE DEHYDRATASE"/>
    <property type="match status" value="1"/>
</dbReference>
<sequence>GEPRMPYSSVIEKVNRSGKLVISVDIPSGINSTIAVKPEMTVTFTDVKIPMNENNSGQIIIKDIGISKNDIFSTGPGDLLFYPYPDKESHKGMNGNLGIMGGWKFHGSAIIAAKGAHSTSPDLVKIFINNRNYQIIGSQVYSTMVIDCEENEDYIEDILKSSCILMGPGMGEDDHEMSTMARILEASNVPVVLDAAGIMLLKSRGMSSMGKDIVITPHKGEFRKLTGMEPTEANAEETARKLGVTVIIKGPQDIITDGINTITGIGGTPRMTMGGTGDLLAGIIGGLMSKGMPAMRAVS</sequence>
<name>T1CE15_9ZZZZ</name>
<evidence type="ECO:0000256" key="2">
    <source>
        <dbReference type="ARBA" id="ARBA00006001"/>
    </source>
</evidence>
<feature type="non-terminal residue" evidence="16">
    <location>
        <position position="1"/>
    </location>
</feature>
<reference evidence="16" key="1">
    <citation type="submission" date="2013-08" db="EMBL/GenBank/DDBJ databases">
        <authorList>
            <person name="Mendez C."/>
            <person name="Richter M."/>
            <person name="Ferrer M."/>
            <person name="Sanchez J."/>
        </authorList>
    </citation>
    <scope>NUCLEOTIDE SEQUENCE</scope>
</reference>
<dbReference type="GO" id="GO:0005524">
    <property type="term" value="F:ATP binding"/>
    <property type="evidence" value="ECO:0007669"/>
    <property type="project" value="UniProtKB-KW"/>
</dbReference>
<evidence type="ECO:0000256" key="11">
    <source>
        <dbReference type="ARBA" id="ARBA00032624"/>
    </source>
</evidence>
<dbReference type="Pfam" id="PF03853">
    <property type="entry name" value="YjeF_N"/>
    <property type="match status" value="1"/>
</dbReference>
<dbReference type="EC" id="4.2.1.136" evidence="4"/>
<comment type="similarity">
    <text evidence="2">In the N-terminal section; belongs to the NnrE/AIBP family.</text>
</comment>
<dbReference type="InterPro" id="IPR000631">
    <property type="entry name" value="CARKD"/>
</dbReference>
<comment type="catalytic activity">
    <reaction evidence="12">
        <text>(6S)-NADHX + ADP = AMP + phosphate + NADH + H(+)</text>
        <dbReference type="Rhea" id="RHEA:32223"/>
        <dbReference type="ChEBI" id="CHEBI:15378"/>
        <dbReference type="ChEBI" id="CHEBI:43474"/>
        <dbReference type="ChEBI" id="CHEBI:57945"/>
        <dbReference type="ChEBI" id="CHEBI:64074"/>
        <dbReference type="ChEBI" id="CHEBI:456215"/>
        <dbReference type="ChEBI" id="CHEBI:456216"/>
        <dbReference type="EC" id="4.2.1.136"/>
    </reaction>
</comment>
<keyword evidence="16" id="KW-0808">Transferase</keyword>
<dbReference type="GO" id="GO:0110051">
    <property type="term" value="P:metabolite repair"/>
    <property type="evidence" value="ECO:0007669"/>
    <property type="project" value="TreeGrafter"/>
</dbReference>
<evidence type="ECO:0000256" key="9">
    <source>
        <dbReference type="ARBA" id="ARBA00023239"/>
    </source>
</evidence>
<dbReference type="PROSITE" id="PS51383">
    <property type="entry name" value="YJEF_C_3"/>
    <property type="match status" value="1"/>
</dbReference>
<keyword evidence="5" id="KW-0547">Nucleotide-binding</keyword>
<protein>
    <recommendedName>
        <fullName evidence="4">ADP-dependent NAD(P)H-hydrate dehydratase</fullName>
        <ecNumber evidence="4">4.2.1.136</ecNumber>
    </recommendedName>
    <alternativeName>
        <fullName evidence="11">Nicotinamide nucleotide repair protein</fullName>
    </alternativeName>
</protein>
<keyword evidence="6" id="KW-0067">ATP-binding</keyword>
<comment type="catalytic activity">
    <reaction evidence="13">
        <text>(6S)-NADPHX + ADP = AMP + phosphate + NADPH + H(+)</text>
        <dbReference type="Rhea" id="RHEA:32235"/>
        <dbReference type="ChEBI" id="CHEBI:15378"/>
        <dbReference type="ChEBI" id="CHEBI:43474"/>
        <dbReference type="ChEBI" id="CHEBI:57783"/>
        <dbReference type="ChEBI" id="CHEBI:64076"/>
        <dbReference type="ChEBI" id="CHEBI:456215"/>
        <dbReference type="ChEBI" id="CHEBI:456216"/>
        <dbReference type="EC" id="4.2.1.136"/>
    </reaction>
</comment>
<dbReference type="NCBIfam" id="TIGR00196">
    <property type="entry name" value="yjeF_cterm"/>
    <property type="match status" value="1"/>
</dbReference>
<dbReference type="InterPro" id="IPR036652">
    <property type="entry name" value="YjeF_N_dom_sf"/>
</dbReference>
<comment type="cofactor">
    <cofactor evidence="1">
        <name>K(+)</name>
        <dbReference type="ChEBI" id="CHEBI:29103"/>
    </cofactor>
</comment>
<evidence type="ECO:0000256" key="1">
    <source>
        <dbReference type="ARBA" id="ARBA00001958"/>
    </source>
</evidence>
<comment type="caution">
    <text evidence="16">The sequence shown here is derived from an EMBL/GenBank/DDBJ whole genome shotgun (WGS) entry which is preliminary data.</text>
</comment>
<dbReference type="GO" id="GO:0052855">
    <property type="term" value="F:ADP-dependent NAD(P)H-hydrate dehydratase activity"/>
    <property type="evidence" value="ECO:0007669"/>
    <property type="project" value="UniProtKB-EC"/>
</dbReference>
<reference evidence="16" key="2">
    <citation type="journal article" date="2014" name="ISME J.">
        <title>Microbial stratification in low pH oxic and suboxic macroscopic growths along an acid mine drainage.</title>
        <authorList>
            <person name="Mendez-Garcia C."/>
            <person name="Mesa V."/>
            <person name="Sprenger R.R."/>
            <person name="Richter M."/>
            <person name="Diez M.S."/>
            <person name="Solano J."/>
            <person name="Bargiela R."/>
            <person name="Golyshina O.V."/>
            <person name="Manteca A."/>
            <person name="Ramos J.L."/>
            <person name="Gallego J.R."/>
            <person name="Llorente I."/>
            <person name="Martins Dos Santos V.A."/>
            <person name="Jensen O.N."/>
            <person name="Pelaez A.I."/>
            <person name="Sanchez J."/>
            <person name="Ferrer M."/>
        </authorList>
    </citation>
    <scope>NUCLEOTIDE SEQUENCE</scope>
</reference>
<dbReference type="PROSITE" id="PS51385">
    <property type="entry name" value="YJEF_N"/>
    <property type="match status" value="1"/>
</dbReference>
<evidence type="ECO:0000313" key="16">
    <source>
        <dbReference type="EMBL" id="EQD79768.1"/>
    </source>
</evidence>
<keyword evidence="16" id="KW-0418">Kinase</keyword>
<evidence type="ECO:0000256" key="5">
    <source>
        <dbReference type="ARBA" id="ARBA00022741"/>
    </source>
</evidence>
<dbReference type="CDD" id="cd01171">
    <property type="entry name" value="YXKO-related"/>
    <property type="match status" value="1"/>
</dbReference>
<keyword evidence="8" id="KW-0520">NAD</keyword>
<evidence type="ECO:0000256" key="7">
    <source>
        <dbReference type="ARBA" id="ARBA00022857"/>
    </source>
</evidence>
<evidence type="ECO:0000256" key="3">
    <source>
        <dbReference type="ARBA" id="ARBA00009524"/>
    </source>
</evidence>
<comment type="similarity">
    <text evidence="3">In the C-terminal section; belongs to the NnrD/CARKD family.</text>
</comment>
<gene>
    <name evidence="16" type="ORF">B1A_01555</name>
</gene>
<feature type="non-terminal residue" evidence="16">
    <location>
        <position position="299"/>
    </location>
</feature>
<dbReference type="EMBL" id="AUZX01001179">
    <property type="protein sequence ID" value="EQD79768.1"/>
    <property type="molecule type" value="Genomic_DNA"/>
</dbReference>
<evidence type="ECO:0000256" key="6">
    <source>
        <dbReference type="ARBA" id="ARBA00022840"/>
    </source>
</evidence>
<organism evidence="16">
    <name type="scientific">mine drainage metagenome</name>
    <dbReference type="NCBI Taxonomy" id="410659"/>
    <lineage>
        <taxon>unclassified sequences</taxon>
        <taxon>metagenomes</taxon>
        <taxon>ecological metagenomes</taxon>
    </lineage>
</organism>